<evidence type="ECO:0000313" key="5">
    <source>
        <dbReference type="EMBL" id="OAF62170.1"/>
    </source>
</evidence>
<dbReference type="SUPFAM" id="SSF48452">
    <property type="entry name" value="TPR-like"/>
    <property type="match status" value="1"/>
</dbReference>
<dbReference type="OrthoDB" id="1898560at2759"/>
<feature type="domain" description="SGS" evidence="3">
    <location>
        <begin position="299"/>
        <end position="398"/>
    </location>
</feature>
<dbReference type="AlphaFoldDB" id="A0A177AK52"/>
<feature type="region of interest" description="Disordered" evidence="2">
    <location>
        <begin position="374"/>
        <end position="398"/>
    </location>
</feature>
<dbReference type="CDD" id="cd06466">
    <property type="entry name" value="p23_CS_SGT1_like"/>
    <property type="match status" value="1"/>
</dbReference>
<dbReference type="InterPro" id="IPR011990">
    <property type="entry name" value="TPR-like_helical_dom_sf"/>
</dbReference>
<evidence type="ECO:0000256" key="2">
    <source>
        <dbReference type="SAM" id="MobiDB-lite"/>
    </source>
</evidence>
<dbReference type="GO" id="GO:0051087">
    <property type="term" value="F:protein-folding chaperone binding"/>
    <property type="evidence" value="ECO:0007669"/>
    <property type="project" value="InterPro"/>
</dbReference>
<proteinExistence type="inferred from homology"/>
<name>A0A177AK52_9PEZI</name>
<dbReference type="SUPFAM" id="SSF49764">
    <property type="entry name" value="HSP20-like chaperones"/>
    <property type="match status" value="1"/>
</dbReference>
<dbReference type="GeneID" id="36284867"/>
<dbReference type="PROSITE" id="PS51203">
    <property type="entry name" value="CS"/>
    <property type="match status" value="1"/>
</dbReference>
<dbReference type="PANTHER" id="PTHR45862">
    <property type="entry name" value="PROTEIN SGT1 HOMOLOG"/>
    <property type="match status" value="1"/>
</dbReference>
<dbReference type="Gene3D" id="2.60.40.790">
    <property type="match status" value="1"/>
</dbReference>
<feature type="region of interest" description="Disordered" evidence="2">
    <location>
        <begin position="263"/>
        <end position="340"/>
    </location>
</feature>
<dbReference type="VEuPathDB" id="FungiDB:GMDG_03556"/>
<accession>A0A177AK52</accession>
<sequence>MSTQADLGAKALAAKDYTSAITHYTNALKTANSPLWFTNRSTAYHRAGQYELALQDAEAGVLAARQRARRELITAAQMRRAIALYSLGRLGDSRLVLTWVRKLNEKEKSLGVWQLKVTNEYEKLSEDAEGRKVTVTEVPDEAKLPEVGKTVAVEEKGKAVTQAQAQAPQISVPAQTPKEKIRHEWYQSSDKVTITIFAKGIPKEKAEVTIAEDSVEVNFPMGANSSYNYTLDNLYERINPSESTSSITPNKLEITLHKTSGTKWPALESATRVPASVTKDDTKEPSPPTSATTAEKPPSYPTSSKHGPKNWDALASSALASESMGDNNLGGDDDDEADPLHGFFKKLYKDADPDTKRAMMKSYTESNGTALSTNWADVKKKPVETNPPEGVEAKSWGK</sequence>
<dbReference type="RefSeq" id="XP_024327443.1">
    <property type="nucleotide sequence ID" value="XM_024465453.1"/>
</dbReference>
<dbReference type="Gene3D" id="1.25.40.10">
    <property type="entry name" value="Tetratricopeptide repeat domain"/>
    <property type="match status" value="1"/>
</dbReference>
<evidence type="ECO:0000256" key="1">
    <source>
        <dbReference type="ARBA" id="ARBA00008509"/>
    </source>
</evidence>
<dbReference type="InterPro" id="IPR007699">
    <property type="entry name" value="SGS_dom"/>
</dbReference>
<dbReference type="InterPro" id="IPR008978">
    <property type="entry name" value="HSP20-like_chaperone"/>
</dbReference>
<gene>
    <name evidence="5" type="ORF">VC83_01779</name>
</gene>
<dbReference type="InterPro" id="IPR044563">
    <property type="entry name" value="Sgt1-like"/>
</dbReference>
<feature type="compositionally biased region" description="Low complexity" evidence="2">
    <location>
        <begin position="313"/>
        <end position="330"/>
    </location>
</feature>
<dbReference type="Pfam" id="PF05002">
    <property type="entry name" value="SGS"/>
    <property type="match status" value="1"/>
</dbReference>
<evidence type="ECO:0000259" key="3">
    <source>
        <dbReference type="PROSITE" id="PS51048"/>
    </source>
</evidence>
<comment type="similarity">
    <text evidence="1">Belongs to the SGT1 family.</text>
</comment>
<organism evidence="5">
    <name type="scientific">Pseudogymnoascus destructans</name>
    <dbReference type="NCBI Taxonomy" id="655981"/>
    <lineage>
        <taxon>Eukaryota</taxon>
        <taxon>Fungi</taxon>
        <taxon>Dikarya</taxon>
        <taxon>Ascomycota</taxon>
        <taxon>Pezizomycotina</taxon>
        <taxon>Leotiomycetes</taxon>
        <taxon>Thelebolales</taxon>
        <taxon>Thelebolaceae</taxon>
        <taxon>Pseudogymnoascus</taxon>
    </lineage>
</organism>
<dbReference type="EMBL" id="KV441388">
    <property type="protein sequence ID" value="OAF62170.1"/>
    <property type="molecule type" value="Genomic_DNA"/>
</dbReference>
<dbReference type="eggNOG" id="KOG1309">
    <property type="taxonomic scope" value="Eukaryota"/>
</dbReference>
<dbReference type="PROSITE" id="PS51048">
    <property type="entry name" value="SGS"/>
    <property type="match status" value="1"/>
</dbReference>
<feature type="domain" description="CS" evidence="4">
    <location>
        <begin position="178"/>
        <end position="268"/>
    </location>
</feature>
<reference evidence="5" key="1">
    <citation type="submission" date="2016-03" db="EMBL/GenBank/DDBJ databases">
        <title>Updated assembly of Pseudogymnoascus destructans, the fungus causing white-nose syndrome of bats.</title>
        <authorList>
            <person name="Palmer J.M."/>
            <person name="Drees K.P."/>
            <person name="Foster J.T."/>
            <person name="Lindner D.L."/>
        </authorList>
    </citation>
    <scope>NUCLEOTIDE SEQUENCE [LARGE SCALE GENOMIC DNA]</scope>
    <source>
        <strain evidence="5">20631-21</strain>
    </source>
</reference>
<dbReference type="InterPro" id="IPR007052">
    <property type="entry name" value="CS_dom"/>
</dbReference>
<protein>
    <submittedName>
        <fullName evidence="5">Uncharacterized protein</fullName>
    </submittedName>
</protein>
<evidence type="ECO:0000259" key="4">
    <source>
        <dbReference type="PROSITE" id="PS51203"/>
    </source>
</evidence>
<dbReference type="Proteomes" id="UP000077154">
    <property type="component" value="Unassembled WGS sequence"/>
</dbReference>
<dbReference type="Pfam" id="PF04969">
    <property type="entry name" value="CS"/>
    <property type="match status" value="1"/>
</dbReference>